<dbReference type="GO" id="GO:0038023">
    <property type="term" value="F:signaling receptor activity"/>
    <property type="evidence" value="ECO:0007669"/>
    <property type="project" value="TreeGrafter"/>
</dbReference>
<comment type="subcellular location">
    <subcellularLocation>
        <location evidence="1">Membrane</location>
        <topology evidence="1">Multi-pass membrane protein</topology>
    </subcellularLocation>
</comment>
<feature type="transmembrane region" description="Helical" evidence="8">
    <location>
        <begin position="249"/>
        <end position="266"/>
    </location>
</feature>
<reference evidence="9 10" key="1">
    <citation type="journal article" date="2013" name="Genome Biol.">
        <title>Genome of Acanthamoeba castellanii highlights extensive lateral gene transfer and early evolution of tyrosine kinase signaling.</title>
        <authorList>
            <person name="Clarke M."/>
            <person name="Lohan A.J."/>
            <person name="Liu B."/>
            <person name="Lagkouvardos I."/>
            <person name="Roy S."/>
            <person name="Zafar N."/>
            <person name="Bertelli C."/>
            <person name="Schilde C."/>
            <person name="Kianianmomeni A."/>
            <person name="Burglin T.R."/>
            <person name="Frech C."/>
            <person name="Turcotte B."/>
            <person name="Kopec K.O."/>
            <person name="Synnott J.M."/>
            <person name="Choo C."/>
            <person name="Paponov I."/>
            <person name="Finkler A."/>
            <person name="Soon Heng Tan C."/>
            <person name="Hutchins A.P."/>
            <person name="Weinmeier T."/>
            <person name="Rattei T."/>
            <person name="Chu J.S."/>
            <person name="Gimenez G."/>
            <person name="Irimia M."/>
            <person name="Rigden D.J."/>
            <person name="Fitzpatrick D.A."/>
            <person name="Lorenzo-Morales J."/>
            <person name="Bateman A."/>
            <person name="Chiu C.H."/>
            <person name="Tang P."/>
            <person name="Hegemann P."/>
            <person name="Fromm H."/>
            <person name="Raoult D."/>
            <person name="Greub G."/>
            <person name="Miranda-Saavedra D."/>
            <person name="Chen N."/>
            <person name="Nash P."/>
            <person name="Ginger M.L."/>
            <person name="Horn M."/>
            <person name="Schaap P."/>
            <person name="Caler L."/>
            <person name="Loftus B."/>
        </authorList>
    </citation>
    <scope>NUCLEOTIDE SEQUENCE [LARGE SCALE GENOMIC DNA]</scope>
    <source>
        <strain evidence="9 10">Neff</strain>
    </source>
</reference>
<dbReference type="Proteomes" id="UP000011083">
    <property type="component" value="Unassembled WGS sequence"/>
</dbReference>
<feature type="region of interest" description="Disordered" evidence="7">
    <location>
        <begin position="1"/>
        <end position="37"/>
    </location>
</feature>
<keyword evidence="5 8" id="KW-0472">Membrane</keyword>
<comment type="similarity">
    <text evidence="2">Belongs to the ADIPOR family.</text>
</comment>
<dbReference type="EMBL" id="KB007880">
    <property type="protein sequence ID" value="ELR22590.1"/>
    <property type="molecule type" value="Genomic_DNA"/>
</dbReference>
<evidence type="ECO:0000256" key="4">
    <source>
        <dbReference type="ARBA" id="ARBA00022989"/>
    </source>
</evidence>
<keyword evidence="10" id="KW-1185">Reference proteome</keyword>
<evidence type="ECO:0000256" key="2">
    <source>
        <dbReference type="ARBA" id="ARBA00007018"/>
    </source>
</evidence>
<feature type="transmembrane region" description="Helical" evidence="8">
    <location>
        <begin position="214"/>
        <end position="237"/>
    </location>
</feature>
<gene>
    <name evidence="9" type="ORF">ACA1_307870</name>
</gene>
<sequence length="317" mass="36107">MTAAINNADEEPNEKNSSASTALLDEEEDGGGGEVHPHERRAECYRLCTYDEAPPYQQDNPFIRTGYRVNFSVKLCLQSFFRLHNESWNVWTHFSGFVIFLVLAGVVMQQLDWRTPSEALLFLAFFLTVECSMLSSTIFHAFNCHSPGTYKWTCRFDYSSISMLLVGSYSPMLYYAFMCEPVWQRLYLSGFCILGVVGVVISFVPLFSTPQYTILRTGVFVALGWSTILPLPHIMYLHGVWLVWEVARWELLVGLIYTVGAVMYAKRIPERWSPGKYDTSFMCSHSLWHCFTIAGALTQLHACIAVYNVFGTMRACS</sequence>
<feature type="binding site" evidence="6">
    <location>
        <position position="285"/>
    </location>
    <ligand>
        <name>Zn(2+)</name>
        <dbReference type="ChEBI" id="CHEBI:29105"/>
    </ligand>
</feature>
<evidence type="ECO:0000256" key="7">
    <source>
        <dbReference type="SAM" id="MobiDB-lite"/>
    </source>
</evidence>
<accession>L8HBN3</accession>
<dbReference type="KEGG" id="acan:ACA1_307870"/>
<dbReference type="InterPro" id="IPR004254">
    <property type="entry name" value="AdipoR/HlyIII-related"/>
</dbReference>
<dbReference type="VEuPathDB" id="AmoebaDB:ACA1_307870"/>
<keyword evidence="4 8" id="KW-1133">Transmembrane helix</keyword>
<name>L8HBN3_ACACF</name>
<feature type="transmembrane region" description="Helical" evidence="8">
    <location>
        <begin position="90"/>
        <end position="108"/>
    </location>
</feature>
<dbReference type="GO" id="GO:0046872">
    <property type="term" value="F:metal ion binding"/>
    <property type="evidence" value="ECO:0007669"/>
    <property type="project" value="UniProtKB-KW"/>
</dbReference>
<dbReference type="Pfam" id="PF03006">
    <property type="entry name" value="HlyIII"/>
    <property type="match status" value="1"/>
</dbReference>
<evidence type="ECO:0000256" key="1">
    <source>
        <dbReference type="ARBA" id="ARBA00004141"/>
    </source>
</evidence>
<evidence type="ECO:0000256" key="5">
    <source>
        <dbReference type="ARBA" id="ARBA00023136"/>
    </source>
</evidence>
<dbReference type="AlphaFoldDB" id="L8HBN3"/>
<feature type="transmembrane region" description="Helical" evidence="8">
    <location>
        <begin position="286"/>
        <end position="310"/>
    </location>
</feature>
<keyword evidence="6" id="KW-0479">Metal-binding</keyword>
<keyword evidence="3 8" id="KW-0812">Transmembrane</keyword>
<dbReference type="OMA" id="EHECNDE"/>
<dbReference type="GeneID" id="14923531"/>
<evidence type="ECO:0000313" key="10">
    <source>
        <dbReference type="Proteomes" id="UP000011083"/>
    </source>
</evidence>
<organism evidence="9 10">
    <name type="scientific">Acanthamoeba castellanii (strain ATCC 30010 / Neff)</name>
    <dbReference type="NCBI Taxonomy" id="1257118"/>
    <lineage>
        <taxon>Eukaryota</taxon>
        <taxon>Amoebozoa</taxon>
        <taxon>Discosea</taxon>
        <taxon>Longamoebia</taxon>
        <taxon>Centramoebida</taxon>
        <taxon>Acanthamoebidae</taxon>
        <taxon>Acanthamoeba</taxon>
    </lineage>
</organism>
<evidence type="ECO:0000313" key="9">
    <source>
        <dbReference type="EMBL" id="ELR22590.1"/>
    </source>
</evidence>
<dbReference type="PANTHER" id="PTHR20855">
    <property type="entry name" value="ADIPOR/PROGESTIN RECEPTOR-RELATED"/>
    <property type="match status" value="1"/>
</dbReference>
<dbReference type="PANTHER" id="PTHR20855:SF52">
    <property type="entry name" value="ADIPONECTIN RECEPTOR PROTEIN"/>
    <property type="match status" value="1"/>
</dbReference>
<feature type="transmembrane region" description="Helical" evidence="8">
    <location>
        <begin position="161"/>
        <end position="179"/>
    </location>
</feature>
<dbReference type="GO" id="GO:0016020">
    <property type="term" value="C:membrane"/>
    <property type="evidence" value="ECO:0007669"/>
    <property type="project" value="UniProtKB-SubCell"/>
</dbReference>
<dbReference type="OrthoDB" id="529367at2759"/>
<feature type="binding site" evidence="6">
    <location>
        <position position="140"/>
    </location>
    <ligand>
        <name>Zn(2+)</name>
        <dbReference type="ChEBI" id="CHEBI:29105"/>
    </ligand>
</feature>
<evidence type="ECO:0000256" key="6">
    <source>
        <dbReference type="PIRSR" id="PIRSR604254-1"/>
    </source>
</evidence>
<feature type="binding site" evidence="6">
    <location>
        <position position="289"/>
    </location>
    <ligand>
        <name>Zn(2+)</name>
        <dbReference type="ChEBI" id="CHEBI:29105"/>
    </ligand>
</feature>
<keyword evidence="6" id="KW-0862">Zinc</keyword>
<feature type="transmembrane region" description="Helical" evidence="8">
    <location>
        <begin position="186"/>
        <end position="208"/>
    </location>
</feature>
<dbReference type="RefSeq" id="XP_004349678.1">
    <property type="nucleotide sequence ID" value="XM_004349628.1"/>
</dbReference>
<proteinExistence type="inferred from homology"/>
<evidence type="ECO:0000256" key="3">
    <source>
        <dbReference type="ARBA" id="ARBA00022692"/>
    </source>
</evidence>
<evidence type="ECO:0000256" key="8">
    <source>
        <dbReference type="SAM" id="Phobius"/>
    </source>
</evidence>
<protein>
    <submittedName>
        <fullName evidence="9">HemolysinIII related subfamily protein</fullName>
    </submittedName>
</protein>
<feature type="transmembrane region" description="Helical" evidence="8">
    <location>
        <begin position="120"/>
        <end position="141"/>
    </location>
</feature>
<dbReference type="STRING" id="1257118.L8HBN3"/>